<name>A0A7S0J065_9EUKA</name>
<feature type="transmembrane region" description="Helical" evidence="1">
    <location>
        <begin position="375"/>
        <end position="397"/>
    </location>
</feature>
<keyword evidence="1" id="KW-0812">Transmembrane</keyword>
<organism evidence="2">
    <name type="scientific">Calcidiscus leptoporus</name>
    <dbReference type="NCBI Taxonomy" id="127549"/>
    <lineage>
        <taxon>Eukaryota</taxon>
        <taxon>Haptista</taxon>
        <taxon>Haptophyta</taxon>
        <taxon>Prymnesiophyceae</taxon>
        <taxon>Coccolithales</taxon>
        <taxon>Calcidiscaceae</taxon>
        <taxon>Calcidiscus</taxon>
    </lineage>
</organism>
<keyword evidence="1" id="KW-0472">Membrane</keyword>
<sequence length="421" mass="46528">MALDPPTSSSRLDYNSILEQGKMTIRETFSRTREKGEELINTLGITKDDLSKLERVPLICAFASLIINIMLILSIYSQGWVKGTAMYNGEPFTVHASLSDVTFNSVDGQRDLTSKIAGCSDVCHLNDLSGGCTEPVSGTTYPISGTLMTTSPVAWCQLSTAGGATFTLLWVGLVPGLLSIFATAIFAAKEIEKVGKIFDMIEAKGFTPLMQKIVLSLCWGALWICMFVAMVTFSAGVPDSLGIGHVEFESSFGFLRLCFLLISGFGALLITSLFELWHADKVAEAYAEFAETKLFSAKKALYYLLFVQGILYLLLSIKEMHWEVLLVVIAGYYLDAKVENFKLLYIATVSVTILLDIVRIGGFPSFDTMTPGQSFTGVLFIITFLSKFFVLAAIYFYEKEKEQFDNGHEFEQFDLPDEIAE</sequence>
<feature type="transmembrane region" description="Helical" evidence="1">
    <location>
        <begin position="56"/>
        <end position="76"/>
    </location>
</feature>
<accession>A0A7S0J065</accession>
<protein>
    <submittedName>
        <fullName evidence="2">Uncharacterized protein</fullName>
    </submittedName>
</protein>
<feature type="transmembrane region" description="Helical" evidence="1">
    <location>
        <begin position="209"/>
        <end position="233"/>
    </location>
</feature>
<dbReference type="EMBL" id="HBER01024771">
    <property type="protein sequence ID" value="CAD8537174.1"/>
    <property type="molecule type" value="Transcribed_RNA"/>
</dbReference>
<proteinExistence type="predicted"/>
<feature type="transmembrane region" description="Helical" evidence="1">
    <location>
        <begin position="300"/>
        <end position="317"/>
    </location>
</feature>
<evidence type="ECO:0000256" key="1">
    <source>
        <dbReference type="SAM" id="Phobius"/>
    </source>
</evidence>
<feature type="transmembrane region" description="Helical" evidence="1">
    <location>
        <begin position="253"/>
        <end position="279"/>
    </location>
</feature>
<feature type="transmembrane region" description="Helical" evidence="1">
    <location>
        <begin position="343"/>
        <end position="363"/>
    </location>
</feature>
<reference evidence="2" key="1">
    <citation type="submission" date="2021-01" db="EMBL/GenBank/DDBJ databases">
        <authorList>
            <person name="Corre E."/>
            <person name="Pelletier E."/>
            <person name="Niang G."/>
            <person name="Scheremetjew M."/>
            <person name="Finn R."/>
            <person name="Kale V."/>
            <person name="Holt S."/>
            <person name="Cochrane G."/>
            <person name="Meng A."/>
            <person name="Brown T."/>
            <person name="Cohen L."/>
        </authorList>
    </citation>
    <scope>NUCLEOTIDE SEQUENCE</scope>
    <source>
        <strain evidence="2">RCC1130</strain>
    </source>
</reference>
<feature type="transmembrane region" description="Helical" evidence="1">
    <location>
        <begin position="168"/>
        <end position="188"/>
    </location>
</feature>
<evidence type="ECO:0000313" key="2">
    <source>
        <dbReference type="EMBL" id="CAD8537174.1"/>
    </source>
</evidence>
<gene>
    <name evidence="2" type="ORF">CLEP1334_LOCUS12456</name>
</gene>
<keyword evidence="1" id="KW-1133">Transmembrane helix</keyword>
<dbReference type="AlphaFoldDB" id="A0A7S0J065"/>